<keyword evidence="3" id="KW-0862">Zinc</keyword>
<keyword evidence="4" id="KW-0456">Lyase</keyword>
<dbReference type="Gene3D" id="3.90.1590.10">
    <property type="entry name" value="glutathione-dependent formaldehyde- activating enzyme (gfa)"/>
    <property type="match status" value="1"/>
</dbReference>
<dbReference type="InterPro" id="IPR011057">
    <property type="entry name" value="Mss4-like_sf"/>
</dbReference>
<dbReference type="InterPro" id="IPR006913">
    <property type="entry name" value="CENP-V/GFA"/>
</dbReference>
<dbReference type="PROSITE" id="PS51891">
    <property type="entry name" value="CENP_V_GFA"/>
    <property type="match status" value="1"/>
</dbReference>
<dbReference type="PANTHER" id="PTHR33337:SF40">
    <property type="entry name" value="CENP-V_GFA DOMAIN-CONTAINING PROTEIN-RELATED"/>
    <property type="match status" value="1"/>
</dbReference>
<dbReference type="PANTHER" id="PTHR33337">
    <property type="entry name" value="GFA DOMAIN-CONTAINING PROTEIN"/>
    <property type="match status" value="1"/>
</dbReference>
<dbReference type="SUPFAM" id="SSF51316">
    <property type="entry name" value="Mss4-like"/>
    <property type="match status" value="1"/>
</dbReference>
<dbReference type="GO" id="GO:0046872">
    <property type="term" value="F:metal ion binding"/>
    <property type="evidence" value="ECO:0007669"/>
    <property type="project" value="UniProtKB-KW"/>
</dbReference>
<dbReference type="HOGENOM" id="CLU_055491_3_3_1"/>
<evidence type="ECO:0000313" key="6">
    <source>
        <dbReference type="EMBL" id="KEQ69384.1"/>
    </source>
</evidence>
<protein>
    <recommendedName>
        <fullName evidence="5">CENP-V/GFA domain-containing protein</fullName>
    </recommendedName>
</protein>
<keyword evidence="7" id="KW-1185">Reference proteome</keyword>
<proteinExistence type="inferred from homology"/>
<sequence length="139" mass="14890">MSTKTTGHCLCGKVQVTVTSQPLLSYPTLCCSCNNCKRRSGGIASFAFIVPSSDVHIAGSSHTSYSDPDTGSGKPMTRSMCKECGSPVCIIEASAPESRCLQYGLFAGEVELPRPQVEFFGKERVVWVSEMGGEVKETL</sequence>
<dbReference type="STRING" id="1043004.A0A074WCU2"/>
<dbReference type="Pfam" id="PF04828">
    <property type="entry name" value="GFA"/>
    <property type="match status" value="1"/>
</dbReference>
<evidence type="ECO:0000259" key="5">
    <source>
        <dbReference type="PROSITE" id="PS51891"/>
    </source>
</evidence>
<dbReference type="AlphaFoldDB" id="A0A074WCU2"/>
<evidence type="ECO:0000313" key="7">
    <source>
        <dbReference type="Proteomes" id="UP000027730"/>
    </source>
</evidence>
<name>A0A074WCU2_9PEZI</name>
<feature type="domain" description="CENP-V/GFA" evidence="5">
    <location>
        <begin position="5"/>
        <end position="137"/>
    </location>
</feature>
<dbReference type="GO" id="GO:0016846">
    <property type="term" value="F:carbon-sulfur lyase activity"/>
    <property type="evidence" value="ECO:0007669"/>
    <property type="project" value="InterPro"/>
</dbReference>
<evidence type="ECO:0000256" key="1">
    <source>
        <dbReference type="ARBA" id="ARBA00005495"/>
    </source>
</evidence>
<comment type="similarity">
    <text evidence="1">Belongs to the Gfa family.</text>
</comment>
<dbReference type="GeneID" id="25412320"/>
<keyword evidence="2" id="KW-0479">Metal-binding</keyword>
<dbReference type="Proteomes" id="UP000027730">
    <property type="component" value="Unassembled WGS sequence"/>
</dbReference>
<gene>
    <name evidence="6" type="ORF">M436DRAFT_56463</name>
</gene>
<dbReference type="OrthoDB" id="2212170at2759"/>
<evidence type="ECO:0000256" key="2">
    <source>
        <dbReference type="ARBA" id="ARBA00022723"/>
    </source>
</evidence>
<evidence type="ECO:0000256" key="4">
    <source>
        <dbReference type="ARBA" id="ARBA00023239"/>
    </source>
</evidence>
<reference evidence="6 7" key="1">
    <citation type="journal article" date="2014" name="BMC Genomics">
        <title>Genome sequencing of four Aureobasidium pullulans varieties: biotechnological potential, stress tolerance, and description of new species.</title>
        <authorList>
            <person name="Gostin Ar C."/>
            <person name="Ohm R.A."/>
            <person name="Kogej T."/>
            <person name="Sonjak S."/>
            <person name="Turk M."/>
            <person name="Zajc J."/>
            <person name="Zalar P."/>
            <person name="Grube M."/>
            <person name="Sun H."/>
            <person name="Han J."/>
            <person name="Sharma A."/>
            <person name="Chiniquy J."/>
            <person name="Ngan C.Y."/>
            <person name="Lipzen A."/>
            <person name="Barry K."/>
            <person name="Grigoriev I.V."/>
            <person name="Gunde-Cimerman N."/>
        </authorList>
    </citation>
    <scope>NUCLEOTIDE SEQUENCE [LARGE SCALE GENOMIC DNA]</scope>
    <source>
        <strain evidence="6 7">CBS 147.97</strain>
    </source>
</reference>
<dbReference type="EMBL" id="KL584722">
    <property type="protein sequence ID" value="KEQ69384.1"/>
    <property type="molecule type" value="Genomic_DNA"/>
</dbReference>
<organism evidence="6 7">
    <name type="scientific">Aureobasidium namibiae CBS 147.97</name>
    <dbReference type="NCBI Taxonomy" id="1043004"/>
    <lineage>
        <taxon>Eukaryota</taxon>
        <taxon>Fungi</taxon>
        <taxon>Dikarya</taxon>
        <taxon>Ascomycota</taxon>
        <taxon>Pezizomycotina</taxon>
        <taxon>Dothideomycetes</taxon>
        <taxon>Dothideomycetidae</taxon>
        <taxon>Dothideales</taxon>
        <taxon>Saccotheciaceae</taxon>
        <taxon>Aureobasidium</taxon>
    </lineage>
</organism>
<dbReference type="RefSeq" id="XP_013423474.1">
    <property type="nucleotide sequence ID" value="XM_013568020.1"/>
</dbReference>
<accession>A0A074WCU2</accession>
<evidence type="ECO:0000256" key="3">
    <source>
        <dbReference type="ARBA" id="ARBA00022833"/>
    </source>
</evidence>